<dbReference type="EMBL" id="JAPDDR010000008">
    <property type="protein sequence ID" value="MCW1915191.1"/>
    <property type="molecule type" value="Genomic_DNA"/>
</dbReference>
<feature type="domain" description="N-acetyltransferase" evidence="1">
    <location>
        <begin position="1"/>
        <end position="147"/>
    </location>
</feature>
<dbReference type="InterPro" id="IPR000182">
    <property type="entry name" value="GNAT_dom"/>
</dbReference>
<protein>
    <submittedName>
        <fullName evidence="2">GNAT family N-acetyltransferase</fullName>
    </submittedName>
</protein>
<dbReference type="CDD" id="cd04301">
    <property type="entry name" value="NAT_SF"/>
    <property type="match status" value="1"/>
</dbReference>
<dbReference type="PANTHER" id="PTHR43792:SF13">
    <property type="entry name" value="ACETYLTRANSFERASE"/>
    <property type="match status" value="1"/>
</dbReference>
<reference evidence="2" key="1">
    <citation type="submission" date="2022-10" db="EMBL/GenBank/DDBJ databases">
        <title>Luteolibacter sp. GHJ8, whole genome shotgun sequencing project.</title>
        <authorList>
            <person name="Zhao G."/>
            <person name="Shen L."/>
        </authorList>
    </citation>
    <scope>NUCLEOTIDE SEQUENCE</scope>
    <source>
        <strain evidence="2">GHJ8</strain>
    </source>
</reference>
<name>A0ABT3G5R5_9BACT</name>
<dbReference type="SUPFAM" id="SSF55729">
    <property type="entry name" value="Acyl-CoA N-acyltransferases (Nat)"/>
    <property type="match status" value="1"/>
</dbReference>
<dbReference type="PANTHER" id="PTHR43792">
    <property type="entry name" value="GNAT FAMILY, PUTATIVE (AFU_ORTHOLOGUE AFUA_3G00765)-RELATED-RELATED"/>
    <property type="match status" value="1"/>
</dbReference>
<evidence type="ECO:0000313" key="3">
    <source>
        <dbReference type="Proteomes" id="UP001165653"/>
    </source>
</evidence>
<organism evidence="2 3">
    <name type="scientific">Luteolibacter rhizosphaerae</name>
    <dbReference type="NCBI Taxonomy" id="2989719"/>
    <lineage>
        <taxon>Bacteria</taxon>
        <taxon>Pseudomonadati</taxon>
        <taxon>Verrucomicrobiota</taxon>
        <taxon>Verrucomicrobiia</taxon>
        <taxon>Verrucomicrobiales</taxon>
        <taxon>Verrucomicrobiaceae</taxon>
        <taxon>Luteolibacter</taxon>
    </lineage>
</organism>
<gene>
    <name evidence="2" type="ORF">OJ996_16510</name>
</gene>
<keyword evidence="3" id="KW-1185">Reference proteome</keyword>
<dbReference type="RefSeq" id="WP_264514730.1">
    <property type="nucleotide sequence ID" value="NZ_JAPDDR010000008.1"/>
</dbReference>
<accession>A0ABT3G5R5</accession>
<evidence type="ECO:0000313" key="2">
    <source>
        <dbReference type="EMBL" id="MCW1915191.1"/>
    </source>
</evidence>
<dbReference type="InterPro" id="IPR051531">
    <property type="entry name" value="N-acetyltransferase"/>
</dbReference>
<dbReference type="InterPro" id="IPR016181">
    <property type="entry name" value="Acyl_CoA_acyltransferase"/>
</dbReference>
<dbReference type="Pfam" id="PF13302">
    <property type="entry name" value="Acetyltransf_3"/>
    <property type="match status" value="1"/>
</dbReference>
<comment type="caution">
    <text evidence="2">The sequence shown here is derived from an EMBL/GenBank/DDBJ whole genome shotgun (WGS) entry which is preliminary data.</text>
</comment>
<dbReference type="Proteomes" id="UP001165653">
    <property type="component" value="Unassembled WGS sequence"/>
</dbReference>
<dbReference type="PROSITE" id="PS51186">
    <property type="entry name" value="GNAT"/>
    <property type="match status" value="1"/>
</dbReference>
<sequence length="147" mass="16042">MTPQLIPITPDMEFDCKNYEAVSEILMDVINGTVAMGNTPPWCGYLGFTEHKSVVGTCAFKGPPDETGTVELAWFTFPPYEGKGYGSWMAGQLVKIAKEAAGVSTLIAHTLPEKSPSTRICEKAGFTFEGAIDHPEDGPVWLWKRSV</sequence>
<evidence type="ECO:0000259" key="1">
    <source>
        <dbReference type="PROSITE" id="PS51186"/>
    </source>
</evidence>
<dbReference type="Gene3D" id="3.40.630.30">
    <property type="match status" value="1"/>
</dbReference>
<proteinExistence type="predicted"/>